<evidence type="ECO:0008006" key="4">
    <source>
        <dbReference type="Google" id="ProtNLM"/>
    </source>
</evidence>
<evidence type="ECO:0000256" key="1">
    <source>
        <dbReference type="SAM" id="MobiDB-lite"/>
    </source>
</evidence>
<evidence type="ECO:0000313" key="2">
    <source>
        <dbReference type="EMBL" id="MFC5146107.1"/>
    </source>
</evidence>
<sequence length="185" mass="20001">MTAMALTLSACGSDDKEEKPKADQSAQRADRGEQDGQAKQETQPNRPDDTKVIATLKGPKGIVLDITSVTRSSGGFVTLNGNLKNTADEKFYDTQVWSGTELNVIRGAGGSSFGGATLVDEKEKKRYYTLRDTENRPLATTGIPVIEEKSEQKVYMQFPAPPKSTTQVALQIPTFQSVALTLTDG</sequence>
<dbReference type="RefSeq" id="WP_382041955.1">
    <property type="nucleotide sequence ID" value="NZ_JBHSKJ010000008.1"/>
</dbReference>
<feature type="region of interest" description="Disordered" evidence="1">
    <location>
        <begin position="1"/>
        <end position="52"/>
    </location>
</feature>
<protein>
    <recommendedName>
        <fullName evidence="4">Lipoprotein</fullName>
    </recommendedName>
</protein>
<reference evidence="3" key="1">
    <citation type="journal article" date="2019" name="Int. J. Syst. Evol. Microbiol.">
        <title>The Global Catalogue of Microorganisms (GCM) 10K type strain sequencing project: providing services to taxonomists for standard genome sequencing and annotation.</title>
        <authorList>
            <consortium name="The Broad Institute Genomics Platform"/>
            <consortium name="The Broad Institute Genome Sequencing Center for Infectious Disease"/>
            <person name="Wu L."/>
            <person name="Ma J."/>
        </authorList>
    </citation>
    <scope>NUCLEOTIDE SEQUENCE [LARGE SCALE GENOMIC DNA]</scope>
    <source>
        <strain evidence="3">CGMCC 4.1641</strain>
    </source>
</reference>
<organism evidence="2 3">
    <name type="scientific">Streptomyces aureoversilis</name>
    <dbReference type="NCBI Taxonomy" id="67277"/>
    <lineage>
        <taxon>Bacteria</taxon>
        <taxon>Bacillati</taxon>
        <taxon>Actinomycetota</taxon>
        <taxon>Actinomycetes</taxon>
        <taxon>Kitasatosporales</taxon>
        <taxon>Streptomycetaceae</taxon>
        <taxon>Streptomyces</taxon>
    </lineage>
</organism>
<name>A0ABV9ZXL3_9ACTN</name>
<feature type="compositionally biased region" description="Basic and acidic residues" evidence="1">
    <location>
        <begin position="13"/>
        <end position="38"/>
    </location>
</feature>
<dbReference type="Proteomes" id="UP001596222">
    <property type="component" value="Unassembled WGS sequence"/>
</dbReference>
<gene>
    <name evidence="2" type="ORF">ACFPP6_15690</name>
</gene>
<accession>A0ABV9ZXL3</accession>
<proteinExistence type="predicted"/>
<evidence type="ECO:0000313" key="3">
    <source>
        <dbReference type="Proteomes" id="UP001596222"/>
    </source>
</evidence>
<comment type="caution">
    <text evidence="2">The sequence shown here is derived from an EMBL/GenBank/DDBJ whole genome shotgun (WGS) entry which is preliminary data.</text>
</comment>
<dbReference type="EMBL" id="JBHSKJ010000008">
    <property type="protein sequence ID" value="MFC5146107.1"/>
    <property type="molecule type" value="Genomic_DNA"/>
</dbReference>
<keyword evidence="3" id="KW-1185">Reference proteome</keyword>